<dbReference type="GO" id="GO:0036126">
    <property type="term" value="C:sperm flagellum"/>
    <property type="evidence" value="ECO:0007669"/>
    <property type="project" value="TreeGrafter"/>
</dbReference>
<organism evidence="5 6">
    <name type="scientific">Bos mutus grunniens</name>
    <name type="common">Wild yak</name>
    <name type="synonym">Bos grunniens</name>
    <dbReference type="NCBI Taxonomy" id="30521"/>
    <lineage>
        <taxon>Eukaryota</taxon>
        <taxon>Metazoa</taxon>
        <taxon>Chordata</taxon>
        <taxon>Craniata</taxon>
        <taxon>Vertebrata</taxon>
        <taxon>Euteleostomi</taxon>
        <taxon>Mammalia</taxon>
        <taxon>Eutheria</taxon>
        <taxon>Laurasiatheria</taxon>
        <taxon>Artiodactyla</taxon>
        <taxon>Ruminantia</taxon>
        <taxon>Pecora</taxon>
        <taxon>Bovidae</taxon>
        <taxon>Bovinae</taxon>
        <taxon>Bos</taxon>
    </lineage>
</organism>
<evidence type="ECO:0000313" key="5">
    <source>
        <dbReference type="Ensembl" id="ENSBGRP00000012107.1"/>
    </source>
</evidence>
<keyword evidence="4" id="KW-0966">Cell projection</keyword>
<keyword evidence="6" id="KW-1185">Reference proteome</keyword>
<dbReference type="SUPFAM" id="SSF69322">
    <property type="entry name" value="Tricorn protease domain 2"/>
    <property type="match status" value="1"/>
</dbReference>
<protein>
    <submittedName>
        <fullName evidence="5">Cilia and flagella associated protein 251</fullName>
    </submittedName>
</protein>
<dbReference type="AlphaFoldDB" id="A0A8B9WST3"/>
<name>A0A8B9WST3_BOSMU</name>
<reference evidence="5" key="1">
    <citation type="submission" date="2019-05" db="EMBL/GenBank/DDBJ databases">
        <authorList>
            <person name="Zhang S."/>
            <person name="Liu J."/>
        </authorList>
    </citation>
    <scope>NUCLEOTIDE SEQUENCE [LARGE SCALE GENOMIC DNA]</scope>
</reference>
<comment type="subcellular location">
    <subcellularLocation>
        <location evidence="1">Cell projection</location>
        <location evidence="1">Cilium</location>
    </subcellularLocation>
</comment>
<dbReference type="InterPro" id="IPR011992">
    <property type="entry name" value="EF-hand-dom_pair"/>
</dbReference>
<evidence type="ECO:0000256" key="4">
    <source>
        <dbReference type="ARBA" id="ARBA00023273"/>
    </source>
</evidence>
<proteinExistence type="predicted"/>
<evidence type="ECO:0000313" key="6">
    <source>
        <dbReference type="Proteomes" id="UP000694520"/>
    </source>
</evidence>
<dbReference type="Gene3D" id="1.10.238.10">
    <property type="entry name" value="EF-hand"/>
    <property type="match status" value="1"/>
</dbReference>
<dbReference type="InterPro" id="IPR050630">
    <property type="entry name" value="WD_repeat_EMAP"/>
</dbReference>
<accession>A0A8B9WST3</accession>
<keyword evidence="3" id="KW-0677">Repeat</keyword>
<reference evidence="5" key="3">
    <citation type="submission" date="2025-09" db="UniProtKB">
        <authorList>
            <consortium name="Ensembl"/>
        </authorList>
    </citation>
    <scope>IDENTIFICATION</scope>
</reference>
<dbReference type="GeneTree" id="ENSGT00390000013370"/>
<gene>
    <name evidence="5" type="primary">CFAP251</name>
</gene>
<reference evidence="5" key="2">
    <citation type="submission" date="2025-08" db="UniProtKB">
        <authorList>
            <consortium name="Ensembl"/>
        </authorList>
    </citation>
    <scope>IDENTIFICATION</scope>
</reference>
<evidence type="ECO:0000256" key="1">
    <source>
        <dbReference type="ARBA" id="ARBA00004138"/>
    </source>
</evidence>
<dbReference type="Ensembl" id="ENSBGRT00000013962.1">
    <property type="protein sequence ID" value="ENSBGRP00000012107.1"/>
    <property type="gene ID" value="ENSBGRG00000007050.1"/>
</dbReference>
<evidence type="ECO:0000256" key="2">
    <source>
        <dbReference type="ARBA" id="ARBA00022574"/>
    </source>
</evidence>
<dbReference type="PANTHER" id="PTHR13720:SF13">
    <property type="entry name" value="CILIA- AND FLAGELLA-ASSOCIATED PROTEIN 251"/>
    <property type="match status" value="1"/>
</dbReference>
<dbReference type="Proteomes" id="UP000694520">
    <property type="component" value="Chromosome 16"/>
</dbReference>
<evidence type="ECO:0000256" key="3">
    <source>
        <dbReference type="ARBA" id="ARBA00022737"/>
    </source>
</evidence>
<keyword evidence="2" id="KW-0853">WD repeat</keyword>
<dbReference type="PANTHER" id="PTHR13720">
    <property type="entry name" value="WD-40 REPEAT PROTEIN"/>
    <property type="match status" value="1"/>
</dbReference>
<dbReference type="SUPFAM" id="SSF47473">
    <property type="entry name" value="EF-hand"/>
    <property type="match status" value="1"/>
</dbReference>
<sequence>MQKRYVVKTLLGPVYGSPIEQIQILPVKSTLELQKRYVVFINRDKVGLQILPVDGNPHKTSALICHPNGVAGMALSYDGCCAFTAGGQDRSVVQWEINLSALEAAVSLGGEDLTPFYGLVSGGREGKFYRLRSQGIDTMETRKVSEHICLSELPFVMRAIGFYPSEGEIEDMFNEIRFSEYVDTGKLTDKINLPDFFKVYLNHRPPFGNTMSGIQQSFDILGFTNSKGEKAIQREDFLNLLHTKGEHMTEEEMTDCFATLFGLNPEGWKSEPAASSVKGSEICLEEELPDEITAEIFTTEILGLTISQDSGQDPRISEAEQSF</sequence>